<name>A0A6B9XVY5_PICSI</name>
<reference evidence="1" key="1">
    <citation type="submission" date="2019-03" db="EMBL/GenBank/DDBJ databases">
        <title>Largest Complete Mitochondrial Genome of a Gymnosperm, Sitka Spruce (Picea sitchensis), Indicates Complex Physical Structure.</title>
        <authorList>
            <person name="Jackman S.D."/>
            <person name="Coombe L."/>
            <person name="Warren R."/>
            <person name="Kirk H."/>
            <person name="Trinh E."/>
            <person name="McLeod T."/>
            <person name="Pleasance S."/>
            <person name="Pandoh P."/>
            <person name="Zhao Y."/>
            <person name="Coope R."/>
            <person name="Bousquet J."/>
            <person name="Bohlmann J.C."/>
            <person name="Jones S.J.M."/>
            <person name="Birol I."/>
        </authorList>
    </citation>
    <scope>NUCLEOTIDE SEQUENCE</scope>
    <source>
        <strain evidence="1">Q903</strain>
    </source>
</reference>
<dbReference type="EMBL" id="MK697699">
    <property type="protein sequence ID" value="QHR89817.1"/>
    <property type="molecule type" value="Genomic_DNA"/>
</dbReference>
<protein>
    <submittedName>
        <fullName evidence="1">Uncharacterized protein</fullName>
    </submittedName>
</protein>
<evidence type="ECO:0000313" key="1">
    <source>
        <dbReference type="EMBL" id="QHR89817.1"/>
    </source>
</evidence>
<gene>
    <name evidence="1" type="primary">orf03862</name>
    <name evidence="1" type="ORF">Q903MT_gene3839</name>
</gene>
<accession>A0A6B9XVY5</accession>
<dbReference type="AlphaFoldDB" id="A0A6B9XVY5"/>
<keyword evidence="1" id="KW-0496">Mitochondrion</keyword>
<geneLocation type="mitochondrion" evidence="1"/>
<sequence>MGLSPLLNGHLIWVLSSEWTLIEYPKRWRNGFLQFVDVITWTETVTFRYHGQEAMRSYIFRGVGR</sequence>
<organism evidence="1">
    <name type="scientific">Picea sitchensis</name>
    <name type="common">Sitka spruce</name>
    <name type="synonym">Pinus sitchensis</name>
    <dbReference type="NCBI Taxonomy" id="3332"/>
    <lineage>
        <taxon>Eukaryota</taxon>
        <taxon>Viridiplantae</taxon>
        <taxon>Streptophyta</taxon>
        <taxon>Embryophyta</taxon>
        <taxon>Tracheophyta</taxon>
        <taxon>Spermatophyta</taxon>
        <taxon>Pinopsida</taxon>
        <taxon>Pinidae</taxon>
        <taxon>Conifers I</taxon>
        <taxon>Pinales</taxon>
        <taxon>Pinaceae</taxon>
        <taxon>Picea</taxon>
    </lineage>
</organism>
<proteinExistence type="predicted"/>